<evidence type="ECO:0000256" key="2">
    <source>
        <dbReference type="SAM" id="Phobius"/>
    </source>
</evidence>
<protein>
    <submittedName>
        <fullName evidence="3">Uncharacterized protein</fullName>
    </submittedName>
</protein>
<keyword evidence="2" id="KW-0812">Transmembrane</keyword>
<feature type="region of interest" description="Disordered" evidence="1">
    <location>
        <begin position="1"/>
        <end position="22"/>
    </location>
</feature>
<dbReference type="RefSeq" id="WP_034810186.1">
    <property type="nucleotide sequence ID" value="NZ_AWSA01000084.1"/>
</dbReference>
<dbReference type="Proteomes" id="UP000019489">
    <property type="component" value="Unassembled WGS sequence"/>
</dbReference>
<keyword evidence="4" id="KW-1185">Reference proteome</keyword>
<comment type="caution">
    <text evidence="3">The sequence shown here is derived from an EMBL/GenBank/DDBJ whole genome shotgun (WGS) entry which is preliminary data.</text>
</comment>
<dbReference type="EMBL" id="AWSA01000084">
    <property type="protein sequence ID" value="EWS99642.1"/>
    <property type="molecule type" value="Genomic_DNA"/>
</dbReference>
<evidence type="ECO:0000256" key="1">
    <source>
        <dbReference type="SAM" id="MobiDB-lite"/>
    </source>
</evidence>
<feature type="transmembrane region" description="Helical" evidence="2">
    <location>
        <begin position="48"/>
        <end position="68"/>
    </location>
</feature>
<evidence type="ECO:0000313" key="3">
    <source>
        <dbReference type="EMBL" id="EWS99642.1"/>
    </source>
</evidence>
<accession>W9G4C8</accession>
<proteinExistence type="predicted"/>
<dbReference type="AlphaFoldDB" id="W9G4C8"/>
<keyword evidence="2" id="KW-0472">Membrane</keyword>
<organism evidence="3 4">
    <name type="scientific">Intrasporangium oryzae NRRL B-24470</name>
    <dbReference type="NCBI Taxonomy" id="1386089"/>
    <lineage>
        <taxon>Bacteria</taxon>
        <taxon>Bacillati</taxon>
        <taxon>Actinomycetota</taxon>
        <taxon>Actinomycetes</taxon>
        <taxon>Micrococcales</taxon>
        <taxon>Intrasporangiaceae</taxon>
        <taxon>Intrasporangium</taxon>
    </lineage>
</organism>
<evidence type="ECO:0000313" key="4">
    <source>
        <dbReference type="Proteomes" id="UP000019489"/>
    </source>
</evidence>
<name>W9G4C8_9MICO</name>
<sequence length="88" mass="9773">MSAPIRAASTHRRSGPDPAHQSLGVRCLVQDYDDPTVEEIWINEPVKIGWIFPALFVMMMISTMVLGLEDLAKRPNGRQLVKGSKAAR</sequence>
<dbReference type="OrthoDB" id="9810761at2"/>
<reference evidence="3 4" key="1">
    <citation type="submission" date="2013-08" db="EMBL/GenBank/DDBJ databases">
        <title>Intrasporangium oryzae NRRL B-24470.</title>
        <authorList>
            <person name="Liu H."/>
            <person name="Wang G."/>
        </authorList>
    </citation>
    <scope>NUCLEOTIDE SEQUENCE [LARGE SCALE GENOMIC DNA]</scope>
    <source>
        <strain evidence="3 4">NRRL B-24470</strain>
    </source>
</reference>
<gene>
    <name evidence="3" type="ORF">N865_21710</name>
</gene>
<keyword evidence="2" id="KW-1133">Transmembrane helix</keyword>